<dbReference type="EMBL" id="JAVFKD010000012">
    <property type="protein sequence ID" value="KAK5992143.1"/>
    <property type="molecule type" value="Genomic_DNA"/>
</dbReference>
<evidence type="ECO:0000313" key="3">
    <source>
        <dbReference type="Proteomes" id="UP001338125"/>
    </source>
</evidence>
<evidence type="ECO:0000313" key="2">
    <source>
        <dbReference type="EMBL" id="KAK5992143.1"/>
    </source>
</evidence>
<organism evidence="2 3">
    <name type="scientific">Cladobotryum mycophilum</name>
    <dbReference type="NCBI Taxonomy" id="491253"/>
    <lineage>
        <taxon>Eukaryota</taxon>
        <taxon>Fungi</taxon>
        <taxon>Dikarya</taxon>
        <taxon>Ascomycota</taxon>
        <taxon>Pezizomycotina</taxon>
        <taxon>Sordariomycetes</taxon>
        <taxon>Hypocreomycetidae</taxon>
        <taxon>Hypocreales</taxon>
        <taxon>Hypocreaceae</taxon>
        <taxon>Cladobotryum</taxon>
    </lineage>
</organism>
<dbReference type="Pfam" id="PF01738">
    <property type="entry name" value="DLH"/>
    <property type="match status" value="1"/>
</dbReference>
<dbReference type="Proteomes" id="UP001338125">
    <property type="component" value="Unassembled WGS sequence"/>
</dbReference>
<evidence type="ECO:0000259" key="1">
    <source>
        <dbReference type="Pfam" id="PF01738"/>
    </source>
</evidence>
<reference evidence="2 3" key="1">
    <citation type="submission" date="2024-01" db="EMBL/GenBank/DDBJ databases">
        <title>Complete genome of Cladobotryum mycophilum ATHUM6906.</title>
        <authorList>
            <person name="Christinaki A.C."/>
            <person name="Myridakis A.I."/>
            <person name="Kouvelis V.N."/>
        </authorList>
    </citation>
    <scope>NUCLEOTIDE SEQUENCE [LARGE SCALE GENOMIC DNA]</scope>
    <source>
        <strain evidence="2 3">ATHUM6906</strain>
    </source>
</reference>
<gene>
    <name evidence="2" type="ORF">PT974_05543</name>
</gene>
<keyword evidence="3" id="KW-1185">Reference proteome</keyword>
<feature type="domain" description="Dienelactone hydrolase" evidence="1">
    <location>
        <begin position="30"/>
        <end position="252"/>
    </location>
</feature>
<comment type="caution">
    <text evidence="2">The sequence shown here is derived from an EMBL/GenBank/DDBJ whole genome shotgun (WGS) entry which is preliminary data.</text>
</comment>
<dbReference type="InterPro" id="IPR002925">
    <property type="entry name" value="Dienelactn_hydro"/>
</dbReference>
<protein>
    <submittedName>
        <fullName evidence="2">AIM2 family protein C30D10.14</fullName>
    </submittedName>
</protein>
<dbReference type="SUPFAM" id="SSF53474">
    <property type="entry name" value="alpha/beta-Hydrolases"/>
    <property type="match status" value="1"/>
</dbReference>
<dbReference type="PANTHER" id="PTHR47668">
    <property type="entry name" value="DIENELACTONE HYDROLASE FAMILY PROTEIN (AFU_ORTHOLOGUE AFUA_6G01940)"/>
    <property type="match status" value="1"/>
</dbReference>
<dbReference type="PANTHER" id="PTHR47668:SF1">
    <property type="entry name" value="DIENELACTONE HYDROLASE DOMAIN-CONTAINING PROTEIN-RELATED"/>
    <property type="match status" value="1"/>
</dbReference>
<sequence>MATSPKCCELPPVSHEYTPKGKYETIGGVHTYVVGPENSTKGIIDVFDIFGIRAQTIQGADRLSVHSGAVVLVPDLFNGTGLEDSLVPTDTDEKKAKVHAFFGTTANLQDNLAKVLEVRKAAGERFPAAEGHWGLFGLCWGGKVAVLASGEDNKGEGRRFNVSGQAHPGLLDENDARALTCPHIMLAAPDEPVDLVAKYKEVLAEPGKEGVVETYETMFHGWMGARANLQDEKNVKEFQRGYKRVGEYFAKHL</sequence>
<proteinExistence type="predicted"/>
<accession>A0ABR0SJ47</accession>
<dbReference type="InterPro" id="IPR029058">
    <property type="entry name" value="AB_hydrolase_fold"/>
</dbReference>
<name>A0ABR0SJ47_9HYPO</name>
<dbReference type="Gene3D" id="3.40.50.1820">
    <property type="entry name" value="alpha/beta hydrolase"/>
    <property type="match status" value="1"/>
</dbReference>